<name>A0ABW7YUH6_9ACTN</name>
<feature type="domain" description="Superoxide dismutase copper/zinc binding" evidence="2">
    <location>
        <begin position="56"/>
        <end position="200"/>
    </location>
</feature>
<reference evidence="3 4" key="1">
    <citation type="submission" date="2024-10" db="EMBL/GenBank/DDBJ databases">
        <title>The Natural Products Discovery Center: Release of the First 8490 Sequenced Strains for Exploring Actinobacteria Biosynthetic Diversity.</title>
        <authorList>
            <person name="Kalkreuter E."/>
            <person name="Kautsar S.A."/>
            <person name="Yang D."/>
            <person name="Bader C.D."/>
            <person name="Teijaro C.N."/>
            <person name="Fluegel L."/>
            <person name="Davis C.M."/>
            <person name="Simpson J.R."/>
            <person name="Lauterbach L."/>
            <person name="Steele A.D."/>
            <person name="Gui C."/>
            <person name="Meng S."/>
            <person name="Li G."/>
            <person name="Viehrig K."/>
            <person name="Ye F."/>
            <person name="Su P."/>
            <person name="Kiefer A.F."/>
            <person name="Nichols A."/>
            <person name="Cepeda A.J."/>
            <person name="Yan W."/>
            <person name="Fan B."/>
            <person name="Jiang Y."/>
            <person name="Adhikari A."/>
            <person name="Zheng C.-J."/>
            <person name="Schuster L."/>
            <person name="Cowan T.M."/>
            <person name="Smanski M.J."/>
            <person name="Chevrette M.G."/>
            <person name="De Carvalho L.P.S."/>
            <person name="Shen B."/>
        </authorList>
    </citation>
    <scope>NUCLEOTIDE SEQUENCE [LARGE SCALE GENOMIC DNA]</scope>
    <source>
        <strain evidence="3 4">NPDC050545</strain>
    </source>
</reference>
<protein>
    <submittedName>
        <fullName evidence="3">Superoxide dismutase family protein</fullName>
    </submittedName>
</protein>
<sequence length="202" mass="20563">MAQPRTLGRTIHLTISATFLTGVAAIGVGAVAQATTSGEARPLTITIRDVDGATVGRVLLQPEGFTKTRLSVTATGLPPGYHGFHVHTTGICDPAAIDPATGKVSPFYTAGGHFDLAGATHGNHAGDLPSLLVAQDGTGAAAAVTDRFRVRQLRDADGSAVIVHALPDNLANIPARYSPSGPDEATLRTGDAGGRIACGLLK</sequence>
<dbReference type="InterPro" id="IPR036423">
    <property type="entry name" value="SOD-like_Cu/Zn_dom_sf"/>
</dbReference>
<dbReference type="Gene3D" id="2.60.40.200">
    <property type="entry name" value="Superoxide dismutase, copper/zinc binding domain"/>
    <property type="match status" value="1"/>
</dbReference>
<keyword evidence="4" id="KW-1185">Reference proteome</keyword>
<dbReference type="PANTHER" id="PTHR10003">
    <property type="entry name" value="SUPEROXIDE DISMUTASE CU-ZN -RELATED"/>
    <property type="match status" value="1"/>
</dbReference>
<evidence type="ECO:0000256" key="1">
    <source>
        <dbReference type="ARBA" id="ARBA00010457"/>
    </source>
</evidence>
<dbReference type="Pfam" id="PF00080">
    <property type="entry name" value="Sod_Cu"/>
    <property type="match status" value="1"/>
</dbReference>
<dbReference type="EMBL" id="JBITGY010000005">
    <property type="protein sequence ID" value="MFI6499498.1"/>
    <property type="molecule type" value="Genomic_DNA"/>
</dbReference>
<evidence type="ECO:0000259" key="2">
    <source>
        <dbReference type="Pfam" id="PF00080"/>
    </source>
</evidence>
<comment type="similarity">
    <text evidence="1">Belongs to the Cu-Zn superoxide dismutase family.</text>
</comment>
<evidence type="ECO:0000313" key="4">
    <source>
        <dbReference type="Proteomes" id="UP001612741"/>
    </source>
</evidence>
<dbReference type="InterPro" id="IPR024134">
    <property type="entry name" value="SOD_Cu/Zn_/chaperone"/>
</dbReference>
<organism evidence="3 4">
    <name type="scientific">Nonomuraea typhae</name>
    <dbReference type="NCBI Taxonomy" id="2603600"/>
    <lineage>
        <taxon>Bacteria</taxon>
        <taxon>Bacillati</taxon>
        <taxon>Actinomycetota</taxon>
        <taxon>Actinomycetes</taxon>
        <taxon>Streptosporangiales</taxon>
        <taxon>Streptosporangiaceae</taxon>
        <taxon>Nonomuraea</taxon>
    </lineage>
</organism>
<dbReference type="InterPro" id="IPR001424">
    <property type="entry name" value="SOD_Cu_Zn_dom"/>
</dbReference>
<gene>
    <name evidence="3" type="ORF">ACIBG2_19075</name>
</gene>
<accession>A0ABW7YUH6</accession>
<proteinExistence type="inferred from homology"/>
<dbReference type="Proteomes" id="UP001612741">
    <property type="component" value="Unassembled WGS sequence"/>
</dbReference>
<dbReference type="SUPFAM" id="SSF49329">
    <property type="entry name" value="Cu,Zn superoxide dismutase-like"/>
    <property type="match status" value="1"/>
</dbReference>
<evidence type="ECO:0000313" key="3">
    <source>
        <dbReference type="EMBL" id="MFI6499498.1"/>
    </source>
</evidence>
<comment type="caution">
    <text evidence="3">The sequence shown here is derived from an EMBL/GenBank/DDBJ whole genome shotgun (WGS) entry which is preliminary data.</text>
</comment>
<dbReference type="RefSeq" id="WP_397082844.1">
    <property type="nucleotide sequence ID" value="NZ_JBITGY010000005.1"/>
</dbReference>